<keyword evidence="2" id="KW-0812">Transmembrane</keyword>
<protein>
    <recommendedName>
        <fullName evidence="5">DUF2933 family protein</fullName>
    </recommendedName>
</protein>
<proteinExistence type="predicted"/>
<accession>A0A1I3EPJ1</accession>
<dbReference type="STRING" id="442341.SAMN04487959_11494"/>
<sequence length="86" mass="9659">MANDQRWLDRQPGKLRFWIVVGLSLAAVVFLLWEEHRVHLLGALPWVILLGACLLMHVFMHGGHGGHGGHGTNGDHQAPHKEDRDE</sequence>
<keyword evidence="4" id="KW-1185">Reference proteome</keyword>
<evidence type="ECO:0000256" key="2">
    <source>
        <dbReference type="SAM" id="Phobius"/>
    </source>
</evidence>
<reference evidence="3 4" key="1">
    <citation type="submission" date="2016-10" db="EMBL/GenBank/DDBJ databases">
        <authorList>
            <person name="de Groot N.N."/>
        </authorList>
    </citation>
    <scope>NUCLEOTIDE SEQUENCE [LARGE SCALE GENOMIC DNA]</scope>
    <source>
        <strain evidence="3 4">CGMCC 1.6848</strain>
    </source>
</reference>
<evidence type="ECO:0000256" key="1">
    <source>
        <dbReference type="SAM" id="MobiDB-lite"/>
    </source>
</evidence>
<dbReference type="Proteomes" id="UP000199040">
    <property type="component" value="Unassembled WGS sequence"/>
</dbReference>
<evidence type="ECO:0000313" key="4">
    <source>
        <dbReference type="Proteomes" id="UP000199040"/>
    </source>
</evidence>
<evidence type="ECO:0000313" key="3">
    <source>
        <dbReference type="EMBL" id="SFI00904.1"/>
    </source>
</evidence>
<dbReference type="RefSeq" id="WP_092848848.1">
    <property type="nucleotide sequence ID" value="NZ_FOPY01000014.1"/>
</dbReference>
<feature type="transmembrane region" description="Helical" evidence="2">
    <location>
        <begin position="15"/>
        <end position="33"/>
    </location>
</feature>
<dbReference type="AlphaFoldDB" id="A0A1I3EPJ1"/>
<keyword evidence="2" id="KW-0472">Membrane</keyword>
<feature type="compositionally biased region" description="Basic and acidic residues" evidence="1">
    <location>
        <begin position="77"/>
        <end position="86"/>
    </location>
</feature>
<dbReference type="InterPro" id="IPR021682">
    <property type="entry name" value="DUF2933"/>
</dbReference>
<keyword evidence="2" id="KW-1133">Transmembrane helix</keyword>
<evidence type="ECO:0008006" key="5">
    <source>
        <dbReference type="Google" id="ProtNLM"/>
    </source>
</evidence>
<organism evidence="3 4">
    <name type="scientific">Modicisalibacter xianhensis</name>
    <dbReference type="NCBI Taxonomy" id="442341"/>
    <lineage>
        <taxon>Bacteria</taxon>
        <taxon>Pseudomonadati</taxon>
        <taxon>Pseudomonadota</taxon>
        <taxon>Gammaproteobacteria</taxon>
        <taxon>Oceanospirillales</taxon>
        <taxon>Halomonadaceae</taxon>
        <taxon>Modicisalibacter</taxon>
    </lineage>
</organism>
<name>A0A1I3EPJ1_9GAMM</name>
<gene>
    <name evidence="3" type="ORF">SAMN04487959_11494</name>
</gene>
<dbReference type="Pfam" id="PF11666">
    <property type="entry name" value="DUF2933"/>
    <property type="match status" value="1"/>
</dbReference>
<feature type="transmembrane region" description="Helical" evidence="2">
    <location>
        <begin position="40"/>
        <end position="60"/>
    </location>
</feature>
<dbReference type="EMBL" id="FOPY01000014">
    <property type="protein sequence ID" value="SFI00904.1"/>
    <property type="molecule type" value="Genomic_DNA"/>
</dbReference>
<feature type="region of interest" description="Disordered" evidence="1">
    <location>
        <begin position="66"/>
        <end position="86"/>
    </location>
</feature>